<dbReference type="EMBL" id="JAASQI010000001">
    <property type="protein sequence ID" value="NIJ56484.1"/>
    <property type="molecule type" value="Genomic_DNA"/>
</dbReference>
<comment type="caution">
    <text evidence="1">The sequence shown here is derived from an EMBL/GenBank/DDBJ whole genome shotgun (WGS) entry which is preliminary data.</text>
</comment>
<evidence type="ECO:0000313" key="2">
    <source>
        <dbReference type="Proteomes" id="UP001429580"/>
    </source>
</evidence>
<organism evidence="1 2">
    <name type="scientific">Pseudochelatococcus lubricantis</name>
    <dbReference type="NCBI Taxonomy" id="1538102"/>
    <lineage>
        <taxon>Bacteria</taxon>
        <taxon>Pseudomonadati</taxon>
        <taxon>Pseudomonadota</taxon>
        <taxon>Alphaproteobacteria</taxon>
        <taxon>Hyphomicrobiales</taxon>
        <taxon>Chelatococcaceae</taxon>
        <taxon>Pseudochelatococcus</taxon>
    </lineage>
</organism>
<name>A0ABX0UX78_9HYPH</name>
<gene>
    <name evidence="1" type="ORF">FHS82_000297</name>
</gene>
<evidence type="ECO:0000313" key="1">
    <source>
        <dbReference type="EMBL" id="NIJ56484.1"/>
    </source>
</evidence>
<proteinExistence type="predicted"/>
<dbReference type="PROSITE" id="PS51257">
    <property type="entry name" value="PROKAR_LIPOPROTEIN"/>
    <property type="match status" value="1"/>
</dbReference>
<reference evidence="1 2" key="1">
    <citation type="submission" date="2020-03" db="EMBL/GenBank/DDBJ databases">
        <title>Genomic Encyclopedia of Type Strains, Phase IV (KMG-IV): sequencing the most valuable type-strain genomes for metagenomic binning, comparative biology and taxonomic classification.</title>
        <authorList>
            <person name="Goeker M."/>
        </authorList>
    </citation>
    <scope>NUCLEOTIDE SEQUENCE [LARGE SCALE GENOMIC DNA]</scope>
    <source>
        <strain evidence="1 2">DSM 103870</strain>
    </source>
</reference>
<sequence>MRFPRLLRSMAVIVAGVLLSGCVSYGYGPGPVYHDGYGRVYSERYAYPAPRVVPAPRYRYQRQDYRPRPGYYYQPRVYRARPVYGPRPGYYYRGRYGYWR</sequence>
<evidence type="ECO:0008006" key="3">
    <source>
        <dbReference type="Google" id="ProtNLM"/>
    </source>
</evidence>
<accession>A0ABX0UX78</accession>
<protein>
    <recommendedName>
        <fullName evidence="3">Lipoprotein</fullName>
    </recommendedName>
</protein>
<dbReference type="Proteomes" id="UP001429580">
    <property type="component" value="Unassembled WGS sequence"/>
</dbReference>
<keyword evidence="2" id="KW-1185">Reference proteome</keyword>